<reference evidence="2 3" key="1">
    <citation type="submission" date="2019-04" db="EMBL/GenBank/DDBJ databases">
        <title>Friends and foes A comparative genomics study of 23 Aspergillus species from section Flavi.</title>
        <authorList>
            <consortium name="DOE Joint Genome Institute"/>
            <person name="Kjaerbolling I."/>
            <person name="Vesth T."/>
            <person name="Frisvad J.C."/>
            <person name="Nybo J.L."/>
            <person name="Theobald S."/>
            <person name="Kildgaard S."/>
            <person name="Isbrandt T."/>
            <person name="Kuo A."/>
            <person name="Sato A."/>
            <person name="Lyhne E.K."/>
            <person name="Kogle M.E."/>
            <person name="Wiebenga A."/>
            <person name="Kun R.S."/>
            <person name="Lubbers R.J."/>
            <person name="Makela M.R."/>
            <person name="Barry K."/>
            <person name="Chovatia M."/>
            <person name="Clum A."/>
            <person name="Daum C."/>
            <person name="Haridas S."/>
            <person name="He G."/>
            <person name="LaButti K."/>
            <person name="Lipzen A."/>
            <person name="Mondo S."/>
            <person name="Riley R."/>
            <person name="Salamov A."/>
            <person name="Simmons B.A."/>
            <person name="Magnuson J.K."/>
            <person name="Henrissat B."/>
            <person name="Mortensen U.H."/>
            <person name="Larsen T.O."/>
            <person name="Devries R.P."/>
            <person name="Grigoriev I.V."/>
            <person name="Machida M."/>
            <person name="Baker S.E."/>
            <person name="Andersen M.R."/>
        </authorList>
    </citation>
    <scope>NUCLEOTIDE SEQUENCE [LARGE SCALE GENOMIC DNA]</scope>
    <source>
        <strain evidence="2 3">CBS 151.66</strain>
    </source>
</reference>
<dbReference type="Proteomes" id="UP000326565">
    <property type="component" value="Unassembled WGS sequence"/>
</dbReference>
<evidence type="ECO:0000313" key="3">
    <source>
        <dbReference type="Proteomes" id="UP000326565"/>
    </source>
</evidence>
<dbReference type="Pfam" id="PF01261">
    <property type="entry name" value="AP_endonuc_2"/>
    <property type="match status" value="1"/>
</dbReference>
<dbReference type="InterPro" id="IPR050312">
    <property type="entry name" value="IolE/XylAMocC-like"/>
</dbReference>
<feature type="domain" description="Xylose isomerase-like TIM barrel" evidence="1">
    <location>
        <begin position="26"/>
        <end position="325"/>
    </location>
</feature>
<dbReference type="SUPFAM" id="SSF51658">
    <property type="entry name" value="Xylose isomerase-like"/>
    <property type="match status" value="1"/>
</dbReference>
<dbReference type="AlphaFoldDB" id="A0A5N5X1C2"/>
<dbReference type="InterPro" id="IPR036237">
    <property type="entry name" value="Xyl_isomerase-like_sf"/>
</dbReference>
<protein>
    <submittedName>
        <fullName evidence="2">Xylose isomerase-like protein</fullName>
    </submittedName>
</protein>
<dbReference type="InterPro" id="IPR013022">
    <property type="entry name" value="Xyl_isomerase-like_TIM-brl"/>
</dbReference>
<dbReference type="PANTHER" id="PTHR12110">
    <property type="entry name" value="HYDROXYPYRUVATE ISOMERASE"/>
    <property type="match status" value="1"/>
</dbReference>
<gene>
    <name evidence="2" type="ORF">BDV29DRAFT_201248</name>
</gene>
<evidence type="ECO:0000259" key="1">
    <source>
        <dbReference type="Pfam" id="PF01261"/>
    </source>
</evidence>
<organism evidence="2 3">
    <name type="scientific">Aspergillus leporis</name>
    <dbReference type="NCBI Taxonomy" id="41062"/>
    <lineage>
        <taxon>Eukaryota</taxon>
        <taxon>Fungi</taxon>
        <taxon>Dikarya</taxon>
        <taxon>Ascomycota</taxon>
        <taxon>Pezizomycotina</taxon>
        <taxon>Eurotiomycetes</taxon>
        <taxon>Eurotiomycetidae</taxon>
        <taxon>Eurotiales</taxon>
        <taxon>Aspergillaceae</taxon>
        <taxon>Aspergillus</taxon>
        <taxon>Aspergillus subgen. Circumdati</taxon>
    </lineage>
</organism>
<keyword evidence="2" id="KW-0413">Isomerase</keyword>
<dbReference type="GO" id="GO:0016853">
    <property type="term" value="F:isomerase activity"/>
    <property type="evidence" value="ECO:0007669"/>
    <property type="project" value="UniProtKB-KW"/>
</dbReference>
<sequence length="370" mass="41036">MSCQPAITTISLGLSERYGIHQKLSTCARHGFKAIELFYDDLEALARSQSRSAQPTREELLSAARQIREICDSLKIRILNLQPLRFYEGLVDRREGDRIAYEVIPLWMDILHILGGDTILIASNFIPPDPTTGDSKLVADPETIADDLRLLATLGAARSPPVKFAYEALAWGTYINTWEASWDMVLRVDMPNFGLAIDTFNIAGAVYADPGAVGGRNGPQAEANLRQSLNRLATTVNPEKIFVVQMADGEQLTEVLEPGHPFYVPGQPSRMSWSRNARLFLCEEGRGGYLPVLEVLRTVVKMGWSGWMAYEIFSRTLAGPDHDLPETHAERASRSWAKVAAHLGFPAGDKQLVDELPTETVNRAMGKNEE</sequence>
<keyword evidence="3" id="KW-1185">Reference proteome</keyword>
<accession>A0A5N5X1C2</accession>
<dbReference type="EMBL" id="ML732207">
    <property type="protein sequence ID" value="KAB8074583.1"/>
    <property type="molecule type" value="Genomic_DNA"/>
</dbReference>
<dbReference type="Gene3D" id="3.20.20.150">
    <property type="entry name" value="Divalent-metal-dependent TIM barrel enzymes"/>
    <property type="match status" value="1"/>
</dbReference>
<dbReference type="PANTHER" id="PTHR12110:SF21">
    <property type="entry name" value="XYLOSE ISOMERASE-LIKE TIM BARREL DOMAIN-CONTAINING PROTEIN"/>
    <property type="match status" value="1"/>
</dbReference>
<evidence type="ECO:0000313" key="2">
    <source>
        <dbReference type="EMBL" id="KAB8074583.1"/>
    </source>
</evidence>
<name>A0A5N5X1C2_9EURO</name>
<dbReference type="OrthoDB" id="5360893at2759"/>
<proteinExistence type="predicted"/>